<protein>
    <recommendedName>
        <fullName evidence="1">GP-PDE domain-containing protein</fullName>
    </recommendedName>
</protein>
<sequence length="255" mass="28305">MHAARSALPSCRSALPSKWMRSSRSGTDSLDPGPKGFAHRGLHYGSGFPENSLISFAAALELGAGIECDLRLTADNQVLVFHDRDAWRMCSSPLVIGRSTHAELTRLKVGEGPIPTLESLLALVNGEVPLLLEVKVDGDIWRWMPALKTGLADYRGPFGVMSFDPRISRLLKTNMPDIRRGLVIRDRLPALRRRIAVSLADPDFVAVERTALAKPWVARLRERMPVYSWTIRTPEDRAQAQVHADALIWEADGRP</sequence>
<organism evidence="2 3">
    <name type="scientific">Sphingomonas telluris</name>
    <dbReference type="NCBI Taxonomy" id="2907998"/>
    <lineage>
        <taxon>Bacteria</taxon>
        <taxon>Pseudomonadati</taxon>
        <taxon>Pseudomonadota</taxon>
        <taxon>Alphaproteobacteria</taxon>
        <taxon>Sphingomonadales</taxon>
        <taxon>Sphingomonadaceae</taxon>
        <taxon>Sphingomonas</taxon>
    </lineage>
</organism>
<dbReference type="SUPFAM" id="SSF51695">
    <property type="entry name" value="PLC-like phosphodiesterases"/>
    <property type="match status" value="1"/>
</dbReference>
<feature type="domain" description="GP-PDE" evidence="1">
    <location>
        <begin position="34"/>
        <end position="255"/>
    </location>
</feature>
<dbReference type="EMBL" id="JAKZHW010000002">
    <property type="protein sequence ID" value="MCH8616770.1"/>
    <property type="molecule type" value="Genomic_DNA"/>
</dbReference>
<name>A0ABS9VP63_9SPHN</name>
<dbReference type="PROSITE" id="PS51704">
    <property type="entry name" value="GP_PDE"/>
    <property type="match status" value="1"/>
</dbReference>
<dbReference type="InterPro" id="IPR030395">
    <property type="entry name" value="GP_PDE_dom"/>
</dbReference>
<comment type="caution">
    <text evidence="2">The sequence shown here is derived from an EMBL/GenBank/DDBJ whole genome shotgun (WGS) entry which is preliminary data.</text>
</comment>
<dbReference type="PANTHER" id="PTHR46211:SF1">
    <property type="entry name" value="GLYCEROPHOSPHODIESTER PHOSPHODIESTERASE, CYTOPLASMIC"/>
    <property type="match status" value="1"/>
</dbReference>
<dbReference type="RefSeq" id="WP_241447663.1">
    <property type="nucleotide sequence ID" value="NZ_JAKZHW010000002.1"/>
</dbReference>
<dbReference type="InterPro" id="IPR017946">
    <property type="entry name" value="PLC-like_Pdiesterase_TIM-brl"/>
</dbReference>
<keyword evidence="3" id="KW-1185">Reference proteome</keyword>
<evidence type="ECO:0000259" key="1">
    <source>
        <dbReference type="PROSITE" id="PS51704"/>
    </source>
</evidence>
<dbReference type="Pfam" id="PF03009">
    <property type="entry name" value="GDPD"/>
    <property type="match status" value="1"/>
</dbReference>
<reference evidence="2 3" key="1">
    <citation type="submission" date="2022-03" db="EMBL/GenBank/DDBJ databases">
        <authorList>
            <person name="Jo J.-H."/>
            <person name="Im W.-T."/>
        </authorList>
    </citation>
    <scope>NUCLEOTIDE SEQUENCE [LARGE SCALE GENOMIC DNA]</scope>
    <source>
        <strain evidence="2 3">SM33</strain>
    </source>
</reference>
<dbReference type="Proteomes" id="UP001203058">
    <property type="component" value="Unassembled WGS sequence"/>
</dbReference>
<evidence type="ECO:0000313" key="2">
    <source>
        <dbReference type="EMBL" id="MCH8616770.1"/>
    </source>
</evidence>
<dbReference type="Gene3D" id="3.20.20.190">
    <property type="entry name" value="Phosphatidylinositol (PI) phosphodiesterase"/>
    <property type="match status" value="1"/>
</dbReference>
<evidence type="ECO:0000313" key="3">
    <source>
        <dbReference type="Proteomes" id="UP001203058"/>
    </source>
</evidence>
<proteinExistence type="predicted"/>
<gene>
    <name evidence="2" type="ORF">LZ016_11770</name>
</gene>
<dbReference type="PANTHER" id="PTHR46211">
    <property type="entry name" value="GLYCEROPHOSPHORYL DIESTER PHOSPHODIESTERASE"/>
    <property type="match status" value="1"/>
</dbReference>
<accession>A0ABS9VP63</accession>